<accession>A0A9D1NMB0</accession>
<organism evidence="1 2">
    <name type="scientific">Candidatus Spyradenecus faecavium</name>
    <dbReference type="NCBI Taxonomy" id="2840947"/>
    <lineage>
        <taxon>Bacteria</taxon>
        <taxon>Pseudomonadati</taxon>
        <taxon>Lentisphaerota</taxon>
        <taxon>Lentisphaeria</taxon>
        <taxon>Lentisphaerales</taxon>
        <taxon>Lentisphaeraceae</taxon>
        <taxon>Lentisphaeraceae incertae sedis</taxon>
        <taxon>Candidatus Spyradenecus</taxon>
    </lineage>
</organism>
<dbReference type="EMBL" id="DVOR01000131">
    <property type="protein sequence ID" value="HIV09285.1"/>
    <property type="molecule type" value="Genomic_DNA"/>
</dbReference>
<reference evidence="1" key="1">
    <citation type="submission" date="2020-10" db="EMBL/GenBank/DDBJ databases">
        <authorList>
            <person name="Gilroy R."/>
        </authorList>
    </citation>
    <scope>NUCLEOTIDE SEQUENCE</scope>
    <source>
        <strain evidence="1">35461</strain>
    </source>
</reference>
<protein>
    <submittedName>
        <fullName evidence="1">Uncharacterized protein</fullName>
    </submittedName>
</protein>
<comment type="caution">
    <text evidence="1">The sequence shown here is derived from an EMBL/GenBank/DDBJ whole genome shotgun (WGS) entry which is preliminary data.</text>
</comment>
<gene>
    <name evidence="1" type="ORF">IAC79_04145</name>
</gene>
<evidence type="ECO:0000313" key="1">
    <source>
        <dbReference type="EMBL" id="HIV09285.1"/>
    </source>
</evidence>
<name>A0A9D1NMB0_9BACT</name>
<reference evidence="1" key="2">
    <citation type="journal article" date="2021" name="PeerJ">
        <title>Extensive microbial diversity within the chicken gut microbiome revealed by metagenomics and culture.</title>
        <authorList>
            <person name="Gilroy R."/>
            <person name="Ravi A."/>
            <person name="Getino M."/>
            <person name="Pursley I."/>
            <person name="Horton D.L."/>
            <person name="Alikhan N.F."/>
            <person name="Baker D."/>
            <person name="Gharbi K."/>
            <person name="Hall N."/>
            <person name="Watson M."/>
            <person name="Adriaenssens E.M."/>
            <person name="Foster-Nyarko E."/>
            <person name="Jarju S."/>
            <person name="Secka A."/>
            <person name="Antonio M."/>
            <person name="Oren A."/>
            <person name="Chaudhuri R.R."/>
            <person name="La Ragione R."/>
            <person name="Hildebrand F."/>
            <person name="Pallen M.J."/>
        </authorList>
    </citation>
    <scope>NUCLEOTIDE SEQUENCE</scope>
    <source>
        <strain evidence="1">35461</strain>
    </source>
</reference>
<evidence type="ECO:0000313" key="2">
    <source>
        <dbReference type="Proteomes" id="UP000886845"/>
    </source>
</evidence>
<sequence>MLYQGGYLTIKDFRNPFFTLGVPNEEVRLDLNSLLLQYAAKDPATHTLTEALVEDLA</sequence>
<dbReference type="Proteomes" id="UP000886845">
    <property type="component" value="Unassembled WGS sequence"/>
</dbReference>
<dbReference type="AlphaFoldDB" id="A0A9D1NMB0"/>
<proteinExistence type="predicted"/>